<dbReference type="InterPro" id="IPR006059">
    <property type="entry name" value="SBP"/>
</dbReference>
<dbReference type="PATRIC" id="fig|632348.3.peg.87"/>
<proteinExistence type="predicted"/>
<dbReference type="Proteomes" id="UP000006835">
    <property type="component" value="Chromosome"/>
</dbReference>
<evidence type="ECO:0000313" key="1">
    <source>
        <dbReference type="EMBL" id="ADQ45000.1"/>
    </source>
</evidence>
<organism evidence="1 2">
    <name type="scientific">Caldicellulosiruptor kronotskyensis (strain DSM 18902 / VKM B-2412 / 2002)</name>
    <dbReference type="NCBI Taxonomy" id="632348"/>
    <lineage>
        <taxon>Bacteria</taxon>
        <taxon>Bacillati</taxon>
        <taxon>Bacillota</taxon>
        <taxon>Bacillota incertae sedis</taxon>
        <taxon>Caldicellulosiruptorales</taxon>
        <taxon>Caldicellulosiruptoraceae</taxon>
        <taxon>Caldicellulosiruptor</taxon>
    </lineage>
</organism>
<dbReference type="SUPFAM" id="SSF53850">
    <property type="entry name" value="Periplasmic binding protein-like II"/>
    <property type="match status" value="1"/>
</dbReference>
<reference evidence="1 2" key="2">
    <citation type="journal article" date="2011" name="J. Bacteriol.">
        <title>Complete genome sequences for the anaerobic, extremely thermophilic plant biomass-degrading bacteria Caldicellulosiruptor hydrothermalis, Caldicellulosiruptor kristjanssonii, Caldicellulosiruptor kronotskyensis, Caldicellulosiruptor owensenis, and Caldicellulosiruptor lactoaceticus.</title>
        <authorList>
            <person name="Blumer-Schuette S.E."/>
            <person name="Ozdemir I."/>
            <person name="Mistry D."/>
            <person name="Lucas S."/>
            <person name="Lapidus A."/>
            <person name="Cheng J.F."/>
            <person name="Goodwin L.A."/>
            <person name="Pitluck S."/>
            <person name="Land M.L."/>
            <person name="Hauser L.J."/>
            <person name="Woyke T."/>
            <person name="Mikhailova N."/>
            <person name="Pati A."/>
            <person name="Kyrpides N.C."/>
            <person name="Ivanova N."/>
            <person name="Detter J.C."/>
            <person name="Walston-Davenport K."/>
            <person name="Han S."/>
            <person name="Adams M.W."/>
            <person name="Kelly R.M."/>
        </authorList>
    </citation>
    <scope>NUCLEOTIDE SEQUENCE [LARGE SCALE GENOMIC DNA]</scope>
    <source>
        <strain evidence="2">DSM 18902 / VKM B-2412 / 2002</strain>
    </source>
</reference>
<accession>E4SCE5</accession>
<sequence>MSRLFYLKNWRLVAIVTALIFLAGIVLGVTLISSKPAKAVASQTVSIRVGIWPLDNDEAGKKAWEKYAANFKKKYPNIKLIPDPYSYSPETFLPKAESGDLPNIFYTWFTEPRKIIPAGYAADITTYAKKYGYDKAINPDVLKLLTYNGKIYGIPRDGYALGLYLNMNLFKKAGLVDKNGLPKYPKTWDELAKTAQIIKQKTGKAGFFMPSKDNVGGWHFTAIAWCFGAEFEKKVGNKWVQGLDSPGSVAALQFIKDLKWKYNVLLPNTLLSWGDWIKFYGTDQVGMVLAAPDVINLPVQDYKMSKDAIAIVPIPKGPKGQYTLMGGTAIMFSSNSTPAQIDACFKLLEVIGMSPKVDKETLNAIEISLKEKAAQGLPVGPRALPVWINPERVKAEDEIYKKYTNVNMALFKPYYDEAFKHLKPEEPYYCQDLYRILDGCIQQVLTNKNADPKKILQAAGKEFQTKFLDKVKE</sequence>
<dbReference type="Pfam" id="PF13416">
    <property type="entry name" value="SBP_bac_8"/>
    <property type="match status" value="1"/>
</dbReference>
<protein>
    <submittedName>
        <fullName evidence="1">Extracellular solute-binding protein family 1</fullName>
    </submittedName>
</protein>
<dbReference type="RefSeq" id="WP_013429157.1">
    <property type="nucleotide sequence ID" value="NC_014720.1"/>
</dbReference>
<dbReference type="AlphaFoldDB" id="E4SCE5"/>
<gene>
    <name evidence="1" type="ordered locus">Calkro_0084</name>
</gene>
<dbReference type="KEGG" id="ckn:Calkro_0084"/>
<reference key="1">
    <citation type="submission" date="2010-11" db="EMBL/GenBank/DDBJ databases">
        <title>Complete sequence of Caldicellulosiruptor kronotskyensis 2002.</title>
        <authorList>
            <consortium name="US DOE Joint Genome Institute"/>
            <person name="Lucas S."/>
            <person name="Copeland A."/>
            <person name="Lapidus A."/>
            <person name="Cheng J.-F."/>
            <person name="Bruce D."/>
            <person name="Goodwin L."/>
            <person name="Pitluck S."/>
            <person name="Davenport K."/>
            <person name="Detter J.C."/>
            <person name="Han C."/>
            <person name="Tapia R."/>
            <person name="Land M."/>
            <person name="Hauser L."/>
            <person name="Jeffries C."/>
            <person name="Kyrpides N."/>
            <person name="Ivanova N."/>
            <person name="Mikhailova N."/>
            <person name="Blumer-Schuette S.E."/>
            <person name="Kelly R.M."/>
            <person name="Woyke T."/>
        </authorList>
    </citation>
    <scope>NUCLEOTIDE SEQUENCE</scope>
    <source>
        <strain>2002</strain>
    </source>
</reference>
<dbReference type="HOGENOM" id="CLU_031285_8_0_9"/>
<dbReference type="InterPro" id="IPR050490">
    <property type="entry name" value="Bact_solute-bd_prot1"/>
</dbReference>
<name>E4SCE5_CALK2</name>
<keyword evidence="2" id="KW-1185">Reference proteome</keyword>
<dbReference type="OrthoDB" id="7918484at2"/>
<dbReference type="EMBL" id="CP002330">
    <property type="protein sequence ID" value="ADQ45000.1"/>
    <property type="molecule type" value="Genomic_DNA"/>
</dbReference>
<dbReference type="PANTHER" id="PTHR43649">
    <property type="entry name" value="ARABINOSE-BINDING PROTEIN-RELATED"/>
    <property type="match status" value="1"/>
</dbReference>
<dbReference type="Gene3D" id="3.40.190.10">
    <property type="entry name" value="Periplasmic binding protein-like II"/>
    <property type="match status" value="1"/>
</dbReference>
<evidence type="ECO:0000313" key="2">
    <source>
        <dbReference type="Proteomes" id="UP000006835"/>
    </source>
</evidence>
<dbReference type="PANTHER" id="PTHR43649:SF16">
    <property type="entry name" value="SUGAR-BINDING LIPOPROTEIN"/>
    <property type="match status" value="1"/>
</dbReference>